<proteinExistence type="predicted"/>
<reference evidence="1 2" key="1">
    <citation type="journal article" date="2019" name="Environ. Microbiol.">
        <title>At the nexus of three kingdoms: the genome of the mycorrhizal fungus Gigaspora margarita provides insights into plant, endobacterial and fungal interactions.</title>
        <authorList>
            <person name="Venice F."/>
            <person name="Ghignone S."/>
            <person name="Salvioli di Fossalunga A."/>
            <person name="Amselem J."/>
            <person name="Novero M."/>
            <person name="Xianan X."/>
            <person name="Sedzielewska Toro K."/>
            <person name="Morin E."/>
            <person name="Lipzen A."/>
            <person name="Grigoriev I.V."/>
            <person name="Henrissat B."/>
            <person name="Martin F.M."/>
            <person name="Bonfante P."/>
        </authorList>
    </citation>
    <scope>NUCLEOTIDE SEQUENCE [LARGE SCALE GENOMIC DNA]</scope>
    <source>
        <strain evidence="1 2">BEG34</strain>
    </source>
</reference>
<dbReference type="Proteomes" id="UP000439903">
    <property type="component" value="Unassembled WGS sequence"/>
</dbReference>
<organism evidence="1 2">
    <name type="scientific">Gigaspora margarita</name>
    <dbReference type="NCBI Taxonomy" id="4874"/>
    <lineage>
        <taxon>Eukaryota</taxon>
        <taxon>Fungi</taxon>
        <taxon>Fungi incertae sedis</taxon>
        <taxon>Mucoromycota</taxon>
        <taxon>Glomeromycotina</taxon>
        <taxon>Glomeromycetes</taxon>
        <taxon>Diversisporales</taxon>
        <taxon>Gigasporaceae</taxon>
        <taxon>Gigaspora</taxon>
    </lineage>
</organism>
<evidence type="ECO:0000313" key="2">
    <source>
        <dbReference type="Proteomes" id="UP000439903"/>
    </source>
</evidence>
<keyword evidence="2" id="KW-1185">Reference proteome</keyword>
<dbReference type="EMBL" id="WTPW01000055">
    <property type="protein sequence ID" value="KAF0553679.1"/>
    <property type="molecule type" value="Genomic_DNA"/>
</dbReference>
<protein>
    <submittedName>
        <fullName evidence="1">Uncharacterized protein</fullName>
    </submittedName>
</protein>
<name>A0A8H4B239_GIGMA</name>
<dbReference type="AlphaFoldDB" id="A0A8H4B239"/>
<comment type="caution">
    <text evidence="1">The sequence shown here is derived from an EMBL/GenBank/DDBJ whole genome shotgun (WGS) entry which is preliminary data.</text>
</comment>
<accession>A0A8H4B239</accession>
<gene>
    <name evidence="1" type="ORF">F8M41_020066</name>
</gene>
<dbReference type="OrthoDB" id="2348516at2759"/>
<sequence length="107" mass="12092">MPISTKNTAVLNVQMTGFNYDALTISNGNSNPVIDPYKYDGRYISGLEMDFANINNKMGIRRLLLKGNWNIDQKDAFVSKMDSIHEGLEASKDYFGLILLDQKNEII</sequence>
<evidence type="ECO:0000313" key="1">
    <source>
        <dbReference type="EMBL" id="KAF0553679.1"/>
    </source>
</evidence>